<dbReference type="Gene3D" id="2.120.10.30">
    <property type="entry name" value="TolB, C-terminal domain"/>
    <property type="match status" value="1"/>
</dbReference>
<feature type="domain" description="BPP" evidence="1">
    <location>
        <begin position="22"/>
        <end position="347"/>
    </location>
</feature>
<evidence type="ECO:0000313" key="3">
    <source>
        <dbReference type="Proteomes" id="UP000184121"/>
    </source>
</evidence>
<dbReference type="AlphaFoldDB" id="A0A1M7AV26"/>
<dbReference type="PROSITE" id="PS51662">
    <property type="entry name" value="BP_PHYTASE"/>
    <property type="match status" value="1"/>
</dbReference>
<evidence type="ECO:0000313" key="2">
    <source>
        <dbReference type="EMBL" id="SHL46564.1"/>
    </source>
</evidence>
<accession>A0A1M7AV26</accession>
<keyword evidence="3" id="KW-1185">Reference proteome</keyword>
<dbReference type="RefSeq" id="WP_072970306.1">
    <property type="nucleotide sequence ID" value="NZ_FRBY01000001.1"/>
</dbReference>
<dbReference type="SUPFAM" id="SSF50956">
    <property type="entry name" value="Thermostable phytase (3-phytase)"/>
    <property type="match status" value="1"/>
</dbReference>
<evidence type="ECO:0000259" key="1">
    <source>
        <dbReference type="PROSITE" id="PS51662"/>
    </source>
</evidence>
<gene>
    <name evidence="2" type="ORF">SAMN05444366_0817</name>
</gene>
<dbReference type="InterPro" id="IPR011042">
    <property type="entry name" value="6-blade_b-propeller_TolB-like"/>
</dbReference>
<protein>
    <submittedName>
        <fullName evidence="2">3-phytase</fullName>
    </submittedName>
</protein>
<reference evidence="3" key="1">
    <citation type="submission" date="2016-11" db="EMBL/GenBank/DDBJ databases">
        <authorList>
            <person name="Varghese N."/>
            <person name="Submissions S."/>
        </authorList>
    </citation>
    <scope>NUCLEOTIDE SEQUENCE [LARGE SCALE GENOMIC DNA]</scope>
    <source>
        <strain evidence="3">DSM 1811</strain>
    </source>
</reference>
<dbReference type="GO" id="GO:0016158">
    <property type="term" value="F:inositol hexakisphosphate 3-phosphatase activity"/>
    <property type="evidence" value="ECO:0007669"/>
    <property type="project" value="InterPro"/>
</dbReference>
<organism evidence="2 3">
    <name type="scientific">Flavobacterium saccharophilum</name>
    <dbReference type="NCBI Taxonomy" id="29534"/>
    <lineage>
        <taxon>Bacteria</taxon>
        <taxon>Pseudomonadati</taxon>
        <taxon>Bacteroidota</taxon>
        <taxon>Flavobacteriia</taxon>
        <taxon>Flavobacteriales</taxon>
        <taxon>Flavobacteriaceae</taxon>
        <taxon>Flavobacterium</taxon>
    </lineage>
</organism>
<dbReference type="EMBL" id="FRBY01000001">
    <property type="protein sequence ID" value="SHL46564.1"/>
    <property type="molecule type" value="Genomic_DNA"/>
</dbReference>
<dbReference type="STRING" id="29534.SAMN05444366_0817"/>
<dbReference type="OrthoDB" id="8696437at2"/>
<name>A0A1M7AV26_9FLAO</name>
<proteinExistence type="predicted"/>
<dbReference type="Pfam" id="PF02333">
    <property type="entry name" value="Phytase"/>
    <property type="match status" value="1"/>
</dbReference>
<sequence length="352" mass="38484">MKNNSIIAFLLLSVLFISCKDDKLAPVAANAVKPTTVTEALPHDTDDPSIWIHPTDSTKSIIVGTDKDTDGGLYAFDLNGKIVGKSEVLKRPNNVDIAYGLIIDGKKVDVAVTTERESNKIRIFSLPDLKAIDNGGIPVFEGEELRDPMGVAVYTRPSDNKIFAVVGRKSGPSGSYLWQYELSGNGKFATAKVVRKFGAYSGKKEIEAIAVDNELGTILYCDEQFGIRKYKADPALNDNKEMALFGKTGFKADNEGIAIYKKTDSTGYILVSNQQANTFMVYPREGAKGDPNNYPLLAEIPTSTIECDGADVTSINLGGKYKNGLFVAMSNGMTFHYYTWDLMQQRIDAAKK</sequence>
<dbReference type="Proteomes" id="UP000184121">
    <property type="component" value="Unassembled WGS sequence"/>
</dbReference>
<dbReference type="InterPro" id="IPR003431">
    <property type="entry name" value="B-propeller_Phytase"/>
</dbReference>
<dbReference type="PROSITE" id="PS51257">
    <property type="entry name" value="PROKAR_LIPOPROTEIN"/>
    <property type="match status" value="1"/>
</dbReference>